<organism evidence="1 2">
    <name type="scientific">Methanofollis tationis</name>
    <dbReference type="NCBI Taxonomy" id="81417"/>
    <lineage>
        <taxon>Archaea</taxon>
        <taxon>Methanobacteriati</taxon>
        <taxon>Methanobacteriota</taxon>
        <taxon>Stenosarchaea group</taxon>
        <taxon>Methanomicrobia</taxon>
        <taxon>Methanomicrobiales</taxon>
        <taxon>Methanomicrobiaceae</taxon>
        <taxon>Methanofollis</taxon>
    </lineage>
</organism>
<accession>A0A7K4HPP3</accession>
<dbReference type="Proteomes" id="UP000570823">
    <property type="component" value="Unassembled WGS sequence"/>
</dbReference>
<dbReference type="EMBL" id="JABXWR010000001">
    <property type="protein sequence ID" value="NVO67221.1"/>
    <property type="molecule type" value="Genomic_DNA"/>
</dbReference>
<evidence type="ECO:0000313" key="1">
    <source>
        <dbReference type="EMBL" id="NVO67221.1"/>
    </source>
</evidence>
<protein>
    <submittedName>
        <fullName evidence="1">Uncharacterized protein</fullName>
    </submittedName>
</protein>
<comment type="caution">
    <text evidence="1">The sequence shown here is derived from an EMBL/GenBank/DDBJ whole genome shotgun (WGS) entry which is preliminary data.</text>
</comment>
<evidence type="ECO:0000313" key="2">
    <source>
        <dbReference type="Proteomes" id="UP000570823"/>
    </source>
</evidence>
<gene>
    <name evidence="1" type="ORF">HWN36_07855</name>
</gene>
<dbReference type="RefSeq" id="WP_176788835.1">
    <property type="nucleotide sequence ID" value="NZ_JABXWR010000001.1"/>
</dbReference>
<keyword evidence="2" id="KW-1185">Reference proteome</keyword>
<name>A0A7K4HPP3_9EURY</name>
<dbReference type="AlphaFoldDB" id="A0A7K4HPP3"/>
<proteinExistence type="predicted"/>
<reference evidence="1 2" key="1">
    <citation type="submission" date="2020-06" db="EMBL/GenBank/DDBJ databases">
        <title>Methanofollis fontis sp. nov., a methanogen isolated from marine sediments near a cold seep at Four-Way Closure Ridge offshore southwestern Taiwan.</title>
        <authorList>
            <person name="Chen S.-C."/>
            <person name="Teng N.-H."/>
            <person name="Lin Y.-S."/>
            <person name="Lai M.-C."/>
            <person name="Chen H.-H."/>
            <person name="Wang C.-C."/>
        </authorList>
    </citation>
    <scope>NUCLEOTIDE SEQUENCE [LARGE SCALE GENOMIC DNA]</scope>
    <source>
        <strain evidence="1 2">DSM 2702</strain>
    </source>
</reference>
<sequence>MLCLSASREGEPGPAGDEEIVVTTADTLEDLLSLAASRPFDVVMIPADLALTPVLNLLEAQYFSNSFLPLISFNGVSRSLS</sequence>